<gene>
    <name evidence="4" type="ORF">UFOPK1591_00871</name>
</gene>
<dbReference type="Gene3D" id="3.40.50.1820">
    <property type="entry name" value="alpha/beta hydrolase"/>
    <property type="match status" value="1"/>
</dbReference>
<feature type="domain" description="Phospholipase/carboxylesterase/thioesterase" evidence="3">
    <location>
        <begin position="33"/>
        <end position="231"/>
    </location>
</feature>
<name>A0A6J6DM35_9ZZZZ</name>
<proteinExistence type="inferred from homology"/>
<evidence type="ECO:0000256" key="1">
    <source>
        <dbReference type="ARBA" id="ARBA00006499"/>
    </source>
</evidence>
<dbReference type="InterPro" id="IPR050565">
    <property type="entry name" value="LYPA1-2/EST-like"/>
</dbReference>
<protein>
    <submittedName>
        <fullName evidence="4">Unannotated protein</fullName>
    </submittedName>
</protein>
<reference evidence="4" key="1">
    <citation type="submission" date="2020-05" db="EMBL/GenBank/DDBJ databases">
        <authorList>
            <person name="Chiriac C."/>
            <person name="Salcher M."/>
            <person name="Ghai R."/>
            <person name="Kavagutti S V."/>
        </authorList>
    </citation>
    <scope>NUCLEOTIDE SEQUENCE</scope>
</reference>
<evidence type="ECO:0000313" key="4">
    <source>
        <dbReference type="EMBL" id="CAB4563193.1"/>
    </source>
</evidence>
<dbReference type="EMBL" id="CAEZTD010000061">
    <property type="protein sequence ID" value="CAB4563193.1"/>
    <property type="molecule type" value="Genomic_DNA"/>
</dbReference>
<dbReference type="InterPro" id="IPR029058">
    <property type="entry name" value="AB_hydrolase_fold"/>
</dbReference>
<dbReference type="PANTHER" id="PTHR10655">
    <property type="entry name" value="LYSOPHOSPHOLIPASE-RELATED"/>
    <property type="match status" value="1"/>
</dbReference>
<keyword evidence="2" id="KW-0378">Hydrolase</keyword>
<dbReference type="SUPFAM" id="SSF53474">
    <property type="entry name" value="alpha/beta-Hydrolases"/>
    <property type="match status" value="1"/>
</dbReference>
<comment type="similarity">
    <text evidence="1">Belongs to the AB hydrolase superfamily. AB hydrolase 2 family.</text>
</comment>
<dbReference type="PANTHER" id="PTHR10655:SF17">
    <property type="entry name" value="LYSOPHOSPHOLIPASE-LIKE PROTEIN 1"/>
    <property type="match status" value="1"/>
</dbReference>
<dbReference type="GO" id="GO:0016787">
    <property type="term" value="F:hydrolase activity"/>
    <property type="evidence" value="ECO:0007669"/>
    <property type="project" value="UniProtKB-KW"/>
</dbReference>
<organism evidence="4">
    <name type="scientific">freshwater metagenome</name>
    <dbReference type="NCBI Taxonomy" id="449393"/>
    <lineage>
        <taxon>unclassified sequences</taxon>
        <taxon>metagenomes</taxon>
        <taxon>ecological metagenomes</taxon>
    </lineage>
</organism>
<sequence>MARASGLPAVDEQAIRWSVPRAQVARELSGGSGAPRPLLLMLHGYGSHELDLFGLAEYLPSDYVVASVRGLLPAGNGYAWFPLEYDPASDTLLRDANDVNESARVLLTWLDTLEAEVGPVSPIVLLGFSQGGAMGIQLLRHAPERFAAAVILASFVIPDDSPGHDERDAALAGANIPVFWGRDPHDPVIGEELISFTRRWLPEHSDLDARLYANVGHGISMEEIEDVSAFLGGLS</sequence>
<dbReference type="AlphaFoldDB" id="A0A6J6DM35"/>
<evidence type="ECO:0000256" key="2">
    <source>
        <dbReference type="ARBA" id="ARBA00022801"/>
    </source>
</evidence>
<evidence type="ECO:0000259" key="3">
    <source>
        <dbReference type="Pfam" id="PF02230"/>
    </source>
</evidence>
<accession>A0A6J6DM35</accession>
<dbReference type="Pfam" id="PF02230">
    <property type="entry name" value="Abhydrolase_2"/>
    <property type="match status" value="1"/>
</dbReference>
<dbReference type="InterPro" id="IPR003140">
    <property type="entry name" value="PLipase/COase/thioEstase"/>
</dbReference>